<organism evidence="3 4">
    <name type="scientific">Mycena rosella</name>
    <name type="common">Pink bonnet</name>
    <name type="synonym">Agaricus rosellus</name>
    <dbReference type="NCBI Taxonomy" id="1033263"/>
    <lineage>
        <taxon>Eukaryota</taxon>
        <taxon>Fungi</taxon>
        <taxon>Dikarya</taxon>
        <taxon>Basidiomycota</taxon>
        <taxon>Agaricomycotina</taxon>
        <taxon>Agaricomycetes</taxon>
        <taxon>Agaricomycetidae</taxon>
        <taxon>Agaricales</taxon>
        <taxon>Marasmiineae</taxon>
        <taxon>Mycenaceae</taxon>
        <taxon>Mycena</taxon>
    </lineage>
</organism>
<protein>
    <submittedName>
        <fullName evidence="3">Uncharacterized protein</fullName>
    </submittedName>
</protein>
<accession>A0AAD7G7T4</accession>
<sequence>MDTANLASLLLQLLAGNTQPLLAAAATGQASQPPAANTPAVLVASPPQTLPPATIHPSSAPQPLATTQIQPYQSLRAAPSVLLPPLPPLSSSSASTNLSSVVNQAQLSHSASSLPRQPTLTRRRPRTSAVAPPSLPRTLNISSCMTTVGGQPHLRTMNYIYPPQIGDSESDLYLMRFLKDTFLKTMREMGLVVLQTSPVSLALTDHIISLVQELRGRQIDILEPSSTSLLVHEEQPLIPLYVVNRGVPCPSDNQIRLRQSPVRPSCTIAEIAANRLQFAIPGLCIDTVEGLIIFASTSPNLTATFALPGPGQVPRPHHCLSQRLYTMFPRDRVHEQWLYADGDSSCGESDDDSNLGLELGDNDDWENLPHSPTPRDIPTRASVLRSSRAGDTQPTAPRAILQSPTSPNIPALPAAIWNNQWHPHSEVIHDSYQEDALCLAATSGTHTRSVMYKGESVSEAADDLLGALGRCVNDGDFTSVLSDDQTAIMPVYESGTQTIVSSGEGILHEVVHAAFIKTLTTTGPQWLTPRSDGKLSILFVRSLGFGSYTLWALMMIKGFAVDPIDVALLQFLFHDCNLHSLHPTFLSEWHPIVKNVLDHWKAGGPDGDVNIPLIASHLATFHNIEVSAVSTRDRETHEGLLVEMLYRSVIGSEPPLHPDLVALSRGFWLPCRNGFTFTQFIRSVLGGSDTFLVSVMTSVVGPLTLLSHISISPAPNLSELIRAAMGGESFTDILTDYFMGAGIPWPEAFKEAKHHFPDVVDLSLIDKPHFRAQI</sequence>
<proteinExistence type="predicted"/>
<comment type="caution">
    <text evidence="3">The sequence shown here is derived from an EMBL/GenBank/DDBJ whole genome shotgun (WGS) entry which is preliminary data.</text>
</comment>
<reference evidence="3" key="1">
    <citation type="submission" date="2023-03" db="EMBL/GenBank/DDBJ databases">
        <title>Massive genome expansion in bonnet fungi (Mycena s.s.) driven by repeated elements and novel gene families across ecological guilds.</title>
        <authorList>
            <consortium name="Lawrence Berkeley National Laboratory"/>
            <person name="Harder C.B."/>
            <person name="Miyauchi S."/>
            <person name="Viragh M."/>
            <person name="Kuo A."/>
            <person name="Thoen E."/>
            <person name="Andreopoulos B."/>
            <person name="Lu D."/>
            <person name="Skrede I."/>
            <person name="Drula E."/>
            <person name="Henrissat B."/>
            <person name="Morin E."/>
            <person name="Kohler A."/>
            <person name="Barry K."/>
            <person name="LaButti K."/>
            <person name="Morin E."/>
            <person name="Salamov A."/>
            <person name="Lipzen A."/>
            <person name="Mereny Z."/>
            <person name="Hegedus B."/>
            <person name="Baldrian P."/>
            <person name="Stursova M."/>
            <person name="Weitz H."/>
            <person name="Taylor A."/>
            <person name="Grigoriev I.V."/>
            <person name="Nagy L.G."/>
            <person name="Martin F."/>
            <person name="Kauserud H."/>
        </authorList>
    </citation>
    <scope>NUCLEOTIDE SEQUENCE</scope>
    <source>
        <strain evidence="3">CBHHK067</strain>
    </source>
</reference>
<dbReference type="Proteomes" id="UP001221757">
    <property type="component" value="Unassembled WGS sequence"/>
</dbReference>
<evidence type="ECO:0000256" key="2">
    <source>
        <dbReference type="SAM" id="SignalP"/>
    </source>
</evidence>
<gene>
    <name evidence="3" type="ORF">B0H17DRAFT_1140337</name>
</gene>
<evidence type="ECO:0000313" key="4">
    <source>
        <dbReference type="Proteomes" id="UP001221757"/>
    </source>
</evidence>
<feature type="signal peptide" evidence="2">
    <location>
        <begin position="1"/>
        <end position="25"/>
    </location>
</feature>
<feature type="region of interest" description="Disordered" evidence="1">
    <location>
        <begin position="31"/>
        <end position="63"/>
    </location>
</feature>
<evidence type="ECO:0000313" key="3">
    <source>
        <dbReference type="EMBL" id="KAJ7675261.1"/>
    </source>
</evidence>
<evidence type="ECO:0000256" key="1">
    <source>
        <dbReference type="SAM" id="MobiDB-lite"/>
    </source>
</evidence>
<feature type="region of interest" description="Disordered" evidence="1">
    <location>
        <begin position="106"/>
        <end position="136"/>
    </location>
</feature>
<keyword evidence="4" id="KW-1185">Reference proteome</keyword>
<dbReference type="EMBL" id="JARKIE010000150">
    <property type="protein sequence ID" value="KAJ7675261.1"/>
    <property type="molecule type" value="Genomic_DNA"/>
</dbReference>
<feature type="chain" id="PRO_5041933108" evidence="2">
    <location>
        <begin position="26"/>
        <end position="774"/>
    </location>
</feature>
<dbReference type="AlphaFoldDB" id="A0AAD7G7T4"/>
<feature type="region of interest" description="Disordered" evidence="1">
    <location>
        <begin position="343"/>
        <end position="405"/>
    </location>
</feature>
<name>A0AAD7G7T4_MYCRO</name>
<keyword evidence="2" id="KW-0732">Signal</keyword>